<dbReference type="PATRIC" id="fig|1618577.3.peg.456"/>
<dbReference type="InterPro" id="IPR016166">
    <property type="entry name" value="FAD-bd_PCMH"/>
</dbReference>
<keyword evidence="9 16" id="KW-0521">NADP</keyword>
<dbReference type="InterPro" id="IPR036635">
    <property type="entry name" value="MurB_C_sf"/>
</dbReference>
<dbReference type="InterPro" id="IPR036318">
    <property type="entry name" value="FAD-bd_PCMH-like_sf"/>
</dbReference>
<dbReference type="AlphaFoldDB" id="A0A0G0U9Y8"/>
<proteinExistence type="inferred from homology"/>
<dbReference type="NCBIfam" id="TIGR00179">
    <property type="entry name" value="murB"/>
    <property type="match status" value="1"/>
</dbReference>
<dbReference type="PROSITE" id="PS51387">
    <property type="entry name" value="FAD_PCMH"/>
    <property type="match status" value="1"/>
</dbReference>
<dbReference type="InterPro" id="IPR003170">
    <property type="entry name" value="MurB"/>
</dbReference>
<reference evidence="18 19" key="1">
    <citation type="journal article" date="2015" name="Nature">
        <title>rRNA introns, odd ribosomes, and small enigmatic genomes across a large radiation of phyla.</title>
        <authorList>
            <person name="Brown C.T."/>
            <person name="Hug L.A."/>
            <person name="Thomas B.C."/>
            <person name="Sharon I."/>
            <person name="Castelle C.J."/>
            <person name="Singh A."/>
            <person name="Wilkins M.J."/>
            <person name="Williams K.H."/>
            <person name="Banfield J.F."/>
        </authorList>
    </citation>
    <scope>NUCLEOTIDE SEQUENCE [LARGE SCALE GENOMIC DNA]</scope>
</reference>
<dbReference type="SUPFAM" id="SSF56194">
    <property type="entry name" value="Uridine diphospho-N-Acetylenolpyruvylglucosamine reductase, MurB, C-terminal domain"/>
    <property type="match status" value="1"/>
</dbReference>
<keyword evidence="11 16" id="KW-0573">Peptidoglycan synthesis</keyword>
<dbReference type="PANTHER" id="PTHR21071">
    <property type="entry name" value="UDP-N-ACETYLENOLPYRUVOYLGLUCOSAMINE REDUCTASE"/>
    <property type="match status" value="1"/>
</dbReference>
<dbReference type="GO" id="GO:0005829">
    <property type="term" value="C:cytosol"/>
    <property type="evidence" value="ECO:0007669"/>
    <property type="project" value="TreeGrafter"/>
</dbReference>
<evidence type="ECO:0000256" key="12">
    <source>
        <dbReference type="ARBA" id="ARBA00023002"/>
    </source>
</evidence>
<dbReference type="GO" id="GO:0071555">
    <property type="term" value="P:cell wall organization"/>
    <property type="evidence" value="ECO:0007669"/>
    <property type="project" value="UniProtKB-KW"/>
</dbReference>
<dbReference type="InterPro" id="IPR011601">
    <property type="entry name" value="MurB_C"/>
</dbReference>
<evidence type="ECO:0000256" key="10">
    <source>
        <dbReference type="ARBA" id="ARBA00022960"/>
    </source>
</evidence>
<dbReference type="EC" id="1.3.1.98" evidence="16"/>
<dbReference type="GO" id="GO:0009252">
    <property type="term" value="P:peptidoglycan biosynthetic process"/>
    <property type="evidence" value="ECO:0007669"/>
    <property type="project" value="UniProtKB-UniRule"/>
</dbReference>
<keyword evidence="8 16" id="KW-0274">FAD</keyword>
<comment type="caution">
    <text evidence="18">The sequence shown here is derived from an EMBL/GenBank/DDBJ whole genome shotgun (WGS) entry which is preliminary data.</text>
</comment>
<dbReference type="GO" id="GO:0051301">
    <property type="term" value="P:cell division"/>
    <property type="evidence" value="ECO:0007669"/>
    <property type="project" value="UniProtKB-KW"/>
</dbReference>
<keyword evidence="7 16" id="KW-0285">Flavoprotein</keyword>
<keyword evidence="6 16" id="KW-0132">Cell division</keyword>
<dbReference type="GO" id="GO:0008762">
    <property type="term" value="F:UDP-N-acetylmuramate dehydrogenase activity"/>
    <property type="evidence" value="ECO:0007669"/>
    <property type="project" value="UniProtKB-UniRule"/>
</dbReference>
<dbReference type="GO" id="GO:0008360">
    <property type="term" value="P:regulation of cell shape"/>
    <property type="evidence" value="ECO:0007669"/>
    <property type="project" value="UniProtKB-KW"/>
</dbReference>
<keyword evidence="13 16" id="KW-0131">Cell cycle</keyword>
<dbReference type="EMBL" id="LCAE01000033">
    <property type="protein sequence ID" value="KKR85819.1"/>
    <property type="molecule type" value="Genomic_DNA"/>
</dbReference>
<dbReference type="Gene3D" id="3.90.78.10">
    <property type="entry name" value="UDP-N-acetylenolpyruvoylglucosamine reductase, C-terminal domain"/>
    <property type="match status" value="1"/>
</dbReference>
<evidence type="ECO:0000313" key="19">
    <source>
        <dbReference type="Proteomes" id="UP000033858"/>
    </source>
</evidence>
<feature type="domain" description="FAD-binding PCMH-type" evidence="17">
    <location>
        <begin position="74"/>
        <end position="164"/>
    </location>
</feature>
<evidence type="ECO:0000256" key="1">
    <source>
        <dbReference type="ARBA" id="ARBA00001974"/>
    </source>
</evidence>
<keyword evidence="5 16" id="KW-0963">Cytoplasm</keyword>
<accession>A0A0G0U9Y8</accession>
<evidence type="ECO:0000256" key="3">
    <source>
        <dbReference type="ARBA" id="ARBA00004496"/>
    </source>
</evidence>
<evidence type="ECO:0000256" key="13">
    <source>
        <dbReference type="ARBA" id="ARBA00023306"/>
    </source>
</evidence>
<comment type="pathway">
    <text evidence="4 16">Cell wall biogenesis; peptidoglycan biosynthesis.</text>
</comment>
<protein>
    <recommendedName>
        <fullName evidence="16">UDP-N-acetylenolpyruvoylglucosamine reductase</fullName>
        <ecNumber evidence="16">1.3.1.98</ecNumber>
    </recommendedName>
    <alternativeName>
        <fullName evidence="16">UDP-N-acetylmuramate dehydrogenase</fullName>
    </alternativeName>
</protein>
<dbReference type="InterPro" id="IPR006094">
    <property type="entry name" value="Oxid_FAD_bind_N"/>
</dbReference>
<dbReference type="PANTHER" id="PTHR21071:SF4">
    <property type="entry name" value="UDP-N-ACETYLENOLPYRUVOYLGLUCOSAMINE REDUCTASE"/>
    <property type="match status" value="1"/>
</dbReference>
<comment type="similarity">
    <text evidence="16">Belongs to the MurB family.</text>
</comment>
<comment type="subcellular location">
    <subcellularLocation>
        <location evidence="3 16">Cytoplasm</location>
    </subcellularLocation>
</comment>
<dbReference type="GO" id="GO:0071949">
    <property type="term" value="F:FAD binding"/>
    <property type="evidence" value="ECO:0007669"/>
    <property type="project" value="InterPro"/>
</dbReference>
<evidence type="ECO:0000256" key="2">
    <source>
        <dbReference type="ARBA" id="ARBA00003921"/>
    </source>
</evidence>
<dbReference type="Gene3D" id="3.30.465.10">
    <property type="match status" value="1"/>
</dbReference>
<evidence type="ECO:0000256" key="16">
    <source>
        <dbReference type="HAMAP-Rule" id="MF_00037"/>
    </source>
</evidence>
<evidence type="ECO:0000256" key="5">
    <source>
        <dbReference type="ARBA" id="ARBA00022490"/>
    </source>
</evidence>
<evidence type="ECO:0000256" key="15">
    <source>
        <dbReference type="ARBA" id="ARBA00048914"/>
    </source>
</evidence>
<keyword evidence="10 16" id="KW-0133">Cell shape</keyword>
<gene>
    <name evidence="16" type="primary">murB</name>
    <name evidence="18" type="ORF">UU32_C0033G0005</name>
</gene>
<dbReference type="UniPathway" id="UPA00219"/>
<organism evidence="18 19">
    <name type="scientific">Candidatus Woesebacteria bacterium GW2011_GWB1_41_10</name>
    <dbReference type="NCBI Taxonomy" id="1618577"/>
    <lineage>
        <taxon>Bacteria</taxon>
        <taxon>Candidatus Woeseibacteriota</taxon>
    </lineage>
</organism>
<dbReference type="Pfam" id="PF02873">
    <property type="entry name" value="MurB_C"/>
    <property type="match status" value="1"/>
</dbReference>
<dbReference type="InterPro" id="IPR016169">
    <property type="entry name" value="FAD-bd_PCMH_sub2"/>
</dbReference>
<evidence type="ECO:0000313" key="18">
    <source>
        <dbReference type="EMBL" id="KKR85819.1"/>
    </source>
</evidence>
<evidence type="ECO:0000256" key="8">
    <source>
        <dbReference type="ARBA" id="ARBA00022827"/>
    </source>
</evidence>
<evidence type="ECO:0000256" key="4">
    <source>
        <dbReference type="ARBA" id="ARBA00004752"/>
    </source>
</evidence>
<name>A0A0G0U9Y8_9BACT</name>
<evidence type="ECO:0000256" key="7">
    <source>
        <dbReference type="ARBA" id="ARBA00022630"/>
    </source>
</evidence>
<evidence type="ECO:0000256" key="11">
    <source>
        <dbReference type="ARBA" id="ARBA00022984"/>
    </source>
</evidence>
<evidence type="ECO:0000259" key="17">
    <source>
        <dbReference type="PROSITE" id="PS51387"/>
    </source>
</evidence>
<dbReference type="SUPFAM" id="SSF56176">
    <property type="entry name" value="FAD-binding/transporter-associated domain-like"/>
    <property type="match status" value="1"/>
</dbReference>
<comment type="function">
    <text evidence="2 16">Cell wall formation.</text>
</comment>
<evidence type="ECO:0000256" key="14">
    <source>
        <dbReference type="ARBA" id="ARBA00023316"/>
    </source>
</evidence>
<comment type="cofactor">
    <cofactor evidence="1 16">
        <name>FAD</name>
        <dbReference type="ChEBI" id="CHEBI:57692"/>
    </cofactor>
</comment>
<evidence type="ECO:0000256" key="9">
    <source>
        <dbReference type="ARBA" id="ARBA00022857"/>
    </source>
</evidence>
<dbReference type="HAMAP" id="MF_00037">
    <property type="entry name" value="MurB"/>
    <property type="match status" value="1"/>
</dbReference>
<keyword evidence="12 16" id="KW-0560">Oxidoreductase</keyword>
<feature type="active site" evidence="16">
    <location>
        <position position="283"/>
    </location>
</feature>
<evidence type="ECO:0000256" key="6">
    <source>
        <dbReference type="ARBA" id="ARBA00022618"/>
    </source>
</evidence>
<comment type="catalytic activity">
    <reaction evidence="15 16">
        <text>UDP-N-acetyl-alpha-D-muramate + NADP(+) = UDP-N-acetyl-3-O-(1-carboxyvinyl)-alpha-D-glucosamine + NADPH + H(+)</text>
        <dbReference type="Rhea" id="RHEA:12248"/>
        <dbReference type="ChEBI" id="CHEBI:15378"/>
        <dbReference type="ChEBI" id="CHEBI:57783"/>
        <dbReference type="ChEBI" id="CHEBI:58349"/>
        <dbReference type="ChEBI" id="CHEBI:68483"/>
        <dbReference type="ChEBI" id="CHEBI:70757"/>
        <dbReference type="EC" id="1.3.1.98"/>
    </reaction>
</comment>
<dbReference type="Proteomes" id="UP000033858">
    <property type="component" value="Unassembled WGS sequence"/>
</dbReference>
<feature type="active site" evidence="16">
    <location>
        <position position="143"/>
    </location>
</feature>
<dbReference type="Pfam" id="PF01565">
    <property type="entry name" value="FAD_binding_4"/>
    <property type="match status" value="1"/>
</dbReference>
<sequence>MKILENVPLADYTTLGVGGPARWLVEVENRNEILEIRDWVEEKGIEWMVIAGGSNLLVSDEGYGGLVIVNKIPGSGMMLNDLVDQMNEQGLAGMECLAGIPGTVGGAVYGNAGAYGQTISDHLAGVTTLSGYWPKEKCEFSYRESVFKKNKEIILEVKFDLPKGNREMLIAKSSEIRELRKKKYPLDMKCPGSFFMNLWFDKLPEDVQKQIPEEKIKGGKVAAGYLLEQIGAKGRKLGGAAVADYHGNLIYNAGGAKPGEIWELAKQLQRQVEVKFGVVLVPEVQLVGQFLQSLDK</sequence>
<keyword evidence="14 16" id="KW-0961">Cell wall biogenesis/degradation</keyword>
<feature type="active site" description="Proton donor" evidence="16">
    <location>
        <position position="193"/>
    </location>
</feature>